<dbReference type="PANTHER" id="PTHR46577">
    <property type="entry name" value="HTH-TYPE TRANSCRIPTIONAL REGULATORY PROTEIN GABR"/>
    <property type="match status" value="1"/>
</dbReference>
<dbReference type="Gene3D" id="3.40.640.10">
    <property type="entry name" value="Type I PLP-dependent aspartate aminotransferase-like (Major domain)"/>
    <property type="match status" value="1"/>
</dbReference>
<dbReference type="PROSITE" id="PS50949">
    <property type="entry name" value="HTH_GNTR"/>
    <property type="match status" value="1"/>
</dbReference>
<feature type="region of interest" description="Disordered" evidence="6">
    <location>
        <begin position="87"/>
        <end position="114"/>
    </location>
</feature>
<dbReference type="HOGENOM" id="CLU_017584_0_1_5"/>
<protein>
    <submittedName>
        <fullName evidence="8">Transcriptional regulator, GntR family</fullName>
    </submittedName>
</protein>
<keyword evidence="2" id="KW-0663">Pyridoxal phosphate</keyword>
<dbReference type="Gene3D" id="1.10.10.10">
    <property type="entry name" value="Winged helix-like DNA-binding domain superfamily/Winged helix DNA-binding domain"/>
    <property type="match status" value="1"/>
</dbReference>
<dbReference type="SUPFAM" id="SSF46785">
    <property type="entry name" value="Winged helix' DNA-binding domain"/>
    <property type="match status" value="1"/>
</dbReference>
<dbReference type="OrthoDB" id="9808770at2"/>
<evidence type="ECO:0000259" key="7">
    <source>
        <dbReference type="PROSITE" id="PS50949"/>
    </source>
</evidence>
<dbReference type="Pfam" id="PF00392">
    <property type="entry name" value="GntR"/>
    <property type="match status" value="1"/>
</dbReference>
<keyword evidence="5" id="KW-0804">Transcription</keyword>
<keyword evidence="4" id="KW-0238">DNA-binding</keyword>
<evidence type="ECO:0000256" key="2">
    <source>
        <dbReference type="ARBA" id="ARBA00022898"/>
    </source>
</evidence>
<evidence type="ECO:0000313" key="8">
    <source>
        <dbReference type="EMBL" id="ABJ07813.1"/>
    </source>
</evidence>
<dbReference type="SMART" id="SM00345">
    <property type="entry name" value="HTH_GNTR"/>
    <property type="match status" value="1"/>
</dbReference>
<dbReference type="InterPro" id="IPR015421">
    <property type="entry name" value="PyrdxlP-dep_Trfase_major"/>
</dbReference>
<dbReference type="GO" id="GO:0003700">
    <property type="term" value="F:DNA-binding transcription factor activity"/>
    <property type="evidence" value="ECO:0007669"/>
    <property type="project" value="InterPro"/>
</dbReference>
<dbReference type="InterPro" id="IPR000524">
    <property type="entry name" value="Tscrpt_reg_HTH_GntR"/>
</dbReference>
<keyword evidence="3" id="KW-0805">Transcription regulation</keyword>
<dbReference type="KEGG" id="rpe:RPE_3887"/>
<sequence length="499" mass="53969">MMPIPLDRSCDVSLQEQIYNYIRNRVTEGALPAGKRLPATRALAEGLQVSRNTAVLAYDRLLAEGYVEARSAHGTFVAKITGTPHLRRHDPVTPEAAPPIDDDEARQWTEPPMRTSGDLRPAFDFWYGRTDPRLFPARIWRTIGAEVLGACATGLSEYGTICGDPDLRRAIADHLATTRGINAQRDQIIVTTGAQEALNLIARLFVGHDSAVALETPGYAAAAQVFEAYGGQLFSCPLDQNGLDPALLRGIRPKLTFVTPSHQFPTGVVMSLERRHALIRHCAQHGGLIVEDDYDSDIVFERAPVAAITAIDGLQRTVYVGSFSKSLGSGLRLGYVVMPTRFMQVAQAAKSLMSYGQSWLDQQILARFMTSGRYLRHLRRLRVSYRARRDATIDGLLATFGDECKIAGSETGVHLCCTLPSHGPDADAVGARARSLGVGLYSLAVCGVRTDSADTSRSLVVGYAGLTPKEIGQAFARLKAATADGQGPAPSAELVARGQ</sequence>
<comment type="similarity">
    <text evidence="1">In the C-terminal section; belongs to the class-I pyridoxal-phosphate-dependent aminotransferase family.</text>
</comment>
<dbReference type="InterPro" id="IPR036388">
    <property type="entry name" value="WH-like_DNA-bd_sf"/>
</dbReference>
<dbReference type="GO" id="GO:0003677">
    <property type="term" value="F:DNA binding"/>
    <property type="evidence" value="ECO:0007669"/>
    <property type="project" value="UniProtKB-KW"/>
</dbReference>
<evidence type="ECO:0000256" key="6">
    <source>
        <dbReference type="SAM" id="MobiDB-lite"/>
    </source>
</evidence>
<dbReference type="eggNOG" id="COG1167">
    <property type="taxonomic scope" value="Bacteria"/>
</dbReference>
<feature type="domain" description="HTH gntR-type" evidence="7">
    <location>
        <begin position="12"/>
        <end position="80"/>
    </location>
</feature>
<dbReference type="CDD" id="cd07377">
    <property type="entry name" value="WHTH_GntR"/>
    <property type="match status" value="1"/>
</dbReference>
<evidence type="ECO:0000256" key="4">
    <source>
        <dbReference type="ARBA" id="ARBA00023125"/>
    </source>
</evidence>
<dbReference type="InterPro" id="IPR015424">
    <property type="entry name" value="PyrdxlP-dep_Trfase"/>
</dbReference>
<dbReference type="GO" id="GO:0030170">
    <property type="term" value="F:pyridoxal phosphate binding"/>
    <property type="evidence" value="ECO:0007669"/>
    <property type="project" value="InterPro"/>
</dbReference>
<dbReference type="InterPro" id="IPR004839">
    <property type="entry name" value="Aminotransferase_I/II_large"/>
</dbReference>
<evidence type="ECO:0000256" key="1">
    <source>
        <dbReference type="ARBA" id="ARBA00005384"/>
    </source>
</evidence>
<reference evidence="8" key="1">
    <citation type="submission" date="2006-09" db="EMBL/GenBank/DDBJ databases">
        <title>Complete sequence of Rhodopseudomonas palustris BisA53.</title>
        <authorList>
            <consortium name="US DOE Joint Genome Institute"/>
            <person name="Copeland A."/>
            <person name="Lucas S."/>
            <person name="Lapidus A."/>
            <person name="Barry K."/>
            <person name="Detter J.C."/>
            <person name="Glavina del Rio T."/>
            <person name="Hammon N."/>
            <person name="Israni S."/>
            <person name="Dalin E."/>
            <person name="Tice H."/>
            <person name="Pitluck S."/>
            <person name="Chain P."/>
            <person name="Malfatti S."/>
            <person name="Shin M."/>
            <person name="Vergez L."/>
            <person name="Schmutz J."/>
            <person name="Larimer F."/>
            <person name="Land M."/>
            <person name="Hauser L."/>
            <person name="Pelletier D.A."/>
            <person name="Kyrpides N."/>
            <person name="Kim E."/>
            <person name="Harwood C.S."/>
            <person name="Oda Y."/>
            <person name="Richardson P."/>
        </authorList>
    </citation>
    <scope>NUCLEOTIDE SEQUENCE [LARGE SCALE GENOMIC DNA]</scope>
    <source>
        <strain evidence="8">BisA53</strain>
    </source>
</reference>
<dbReference type="CDD" id="cd00609">
    <property type="entry name" value="AAT_like"/>
    <property type="match status" value="1"/>
</dbReference>
<dbReference type="InterPro" id="IPR036390">
    <property type="entry name" value="WH_DNA-bd_sf"/>
</dbReference>
<dbReference type="STRING" id="316055.RPE_3887"/>
<evidence type="ECO:0000256" key="5">
    <source>
        <dbReference type="ARBA" id="ARBA00023163"/>
    </source>
</evidence>
<dbReference type="EMBL" id="CP000463">
    <property type="protein sequence ID" value="ABJ07813.1"/>
    <property type="molecule type" value="Genomic_DNA"/>
</dbReference>
<name>Q07JS1_RHOP5</name>
<dbReference type="SUPFAM" id="SSF53383">
    <property type="entry name" value="PLP-dependent transferases"/>
    <property type="match status" value="1"/>
</dbReference>
<dbReference type="Pfam" id="PF00155">
    <property type="entry name" value="Aminotran_1_2"/>
    <property type="match status" value="1"/>
</dbReference>
<gene>
    <name evidence="8" type="ordered locus">RPE_3887</name>
</gene>
<organism evidence="8">
    <name type="scientific">Rhodopseudomonas palustris (strain BisA53)</name>
    <dbReference type="NCBI Taxonomy" id="316055"/>
    <lineage>
        <taxon>Bacteria</taxon>
        <taxon>Pseudomonadati</taxon>
        <taxon>Pseudomonadota</taxon>
        <taxon>Alphaproteobacteria</taxon>
        <taxon>Hyphomicrobiales</taxon>
        <taxon>Nitrobacteraceae</taxon>
        <taxon>Rhodopseudomonas</taxon>
    </lineage>
</organism>
<dbReference type="InterPro" id="IPR051446">
    <property type="entry name" value="HTH_trans_reg/aminotransferase"/>
</dbReference>
<accession>Q07JS1</accession>
<proteinExistence type="inferred from homology"/>
<evidence type="ECO:0000256" key="3">
    <source>
        <dbReference type="ARBA" id="ARBA00023015"/>
    </source>
</evidence>
<dbReference type="AlphaFoldDB" id="Q07JS1"/>
<dbReference type="PANTHER" id="PTHR46577:SF1">
    <property type="entry name" value="HTH-TYPE TRANSCRIPTIONAL REGULATORY PROTEIN GABR"/>
    <property type="match status" value="1"/>
</dbReference>